<evidence type="ECO:0000313" key="3">
    <source>
        <dbReference type="Proteomes" id="UP000270094"/>
    </source>
</evidence>
<dbReference type="Proteomes" id="UP000270094">
    <property type="component" value="Unassembled WGS sequence"/>
</dbReference>
<feature type="compositionally biased region" description="Polar residues" evidence="1">
    <location>
        <begin position="1"/>
        <end position="14"/>
    </location>
</feature>
<name>A0A3P7L2X0_STRVU</name>
<sequence length="166" mass="18873">MKSEMQTTCSPQSSPKDRGTKPQSLPVLEVTPERKGVPLGQSFRLKPQYRGRLRETDSDVNLRSPSPAPGTAESHGHGRLLRRRLSRSVEDVQDHDPYREKGAADIKRLLNIRREKADLQKETTKQIQKLTFMISDIMTSGNSNQQTDTEVRVCCIIQVRKPYCVK</sequence>
<dbReference type="AlphaFoldDB" id="A0A3P7L2X0"/>
<dbReference type="EMBL" id="UYYB01032625">
    <property type="protein sequence ID" value="VDM73822.1"/>
    <property type="molecule type" value="Genomic_DNA"/>
</dbReference>
<protein>
    <submittedName>
        <fullName evidence="2">Uncharacterized protein</fullName>
    </submittedName>
</protein>
<accession>A0A3P7L2X0</accession>
<feature type="region of interest" description="Disordered" evidence="1">
    <location>
        <begin position="1"/>
        <end position="100"/>
    </location>
</feature>
<evidence type="ECO:0000313" key="2">
    <source>
        <dbReference type="EMBL" id="VDM73822.1"/>
    </source>
</evidence>
<gene>
    <name evidence="2" type="ORF">SVUK_LOCUS8820</name>
</gene>
<evidence type="ECO:0000256" key="1">
    <source>
        <dbReference type="SAM" id="MobiDB-lite"/>
    </source>
</evidence>
<keyword evidence="3" id="KW-1185">Reference proteome</keyword>
<feature type="compositionally biased region" description="Basic residues" evidence="1">
    <location>
        <begin position="77"/>
        <end position="86"/>
    </location>
</feature>
<proteinExistence type="predicted"/>
<dbReference type="OrthoDB" id="10253954at2759"/>
<feature type="compositionally biased region" description="Basic and acidic residues" evidence="1">
    <location>
        <begin position="87"/>
        <end position="100"/>
    </location>
</feature>
<organism evidence="2 3">
    <name type="scientific">Strongylus vulgaris</name>
    <name type="common">Blood worm</name>
    <dbReference type="NCBI Taxonomy" id="40348"/>
    <lineage>
        <taxon>Eukaryota</taxon>
        <taxon>Metazoa</taxon>
        <taxon>Ecdysozoa</taxon>
        <taxon>Nematoda</taxon>
        <taxon>Chromadorea</taxon>
        <taxon>Rhabditida</taxon>
        <taxon>Rhabditina</taxon>
        <taxon>Rhabditomorpha</taxon>
        <taxon>Strongyloidea</taxon>
        <taxon>Strongylidae</taxon>
        <taxon>Strongylus</taxon>
    </lineage>
</organism>
<reference evidence="2 3" key="1">
    <citation type="submission" date="2018-11" db="EMBL/GenBank/DDBJ databases">
        <authorList>
            <consortium name="Pathogen Informatics"/>
        </authorList>
    </citation>
    <scope>NUCLEOTIDE SEQUENCE [LARGE SCALE GENOMIC DNA]</scope>
</reference>